<comment type="caution">
    <text evidence="3">The sequence shown here is derived from an EMBL/GenBank/DDBJ whole genome shotgun (WGS) entry which is preliminary data.</text>
</comment>
<keyword evidence="4" id="KW-1185">Reference proteome</keyword>
<sequence>MARWCALAGLVTGLAVAGPAESHGGGRLPVCEPGNSSTTAPTGPPGRRAPGACQAPVRVLESGVRMDQVRGRSTPSGYHHLGAGTGGEWSGVTGRIQVVDGTVRRNTYDFVAGRFMVKRDLGGGEIAWLEAGWAETGWAGQGRQHIYTFNTNTKTWQFYDQYRLRPGDRLWVDLHTDGDGVWQAWLWWDNRWNLLTAQKLPLGSGAYVEQYVEVHVDAGRPARLRVPPATVDNVQLRPPGGGPAQFWREDVATLTGDPAPQRAGGFCLDWITHYDTWSAGDCPGGGEGGGTGRPSRKPRG</sequence>
<keyword evidence="2" id="KW-0732">Signal</keyword>
<organism evidence="3 4">
    <name type="scientific">Pseudosporangium ferrugineum</name>
    <dbReference type="NCBI Taxonomy" id="439699"/>
    <lineage>
        <taxon>Bacteria</taxon>
        <taxon>Bacillati</taxon>
        <taxon>Actinomycetota</taxon>
        <taxon>Actinomycetes</taxon>
        <taxon>Micromonosporales</taxon>
        <taxon>Micromonosporaceae</taxon>
        <taxon>Pseudosporangium</taxon>
    </lineage>
</organism>
<evidence type="ECO:0000256" key="1">
    <source>
        <dbReference type="SAM" id="MobiDB-lite"/>
    </source>
</evidence>
<feature type="compositionally biased region" description="Low complexity" evidence="1">
    <location>
        <begin position="38"/>
        <end position="52"/>
    </location>
</feature>
<dbReference type="Proteomes" id="UP000239209">
    <property type="component" value="Unassembled WGS sequence"/>
</dbReference>
<feature type="region of interest" description="Disordered" evidence="1">
    <location>
        <begin position="18"/>
        <end position="52"/>
    </location>
</feature>
<name>A0A2T0S7R0_9ACTN</name>
<feature type="region of interest" description="Disordered" evidence="1">
    <location>
        <begin position="279"/>
        <end position="300"/>
    </location>
</feature>
<feature type="chain" id="PRO_5038442106" evidence="2">
    <location>
        <begin position="18"/>
        <end position="300"/>
    </location>
</feature>
<reference evidence="3 4" key="1">
    <citation type="submission" date="2018-03" db="EMBL/GenBank/DDBJ databases">
        <title>Genomic Encyclopedia of Archaeal and Bacterial Type Strains, Phase II (KMG-II): from individual species to whole genera.</title>
        <authorList>
            <person name="Goeker M."/>
        </authorList>
    </citation>
    <scope>NUCLEOTIDE SEQUENCE [LARGE SCALE GENOMIC DNA]</scope>
    <source>
        <strain evidence="3 4">DSM 45348</strain>
    </source>
</reference>
<evidence type="ECO:0000256" key="2">
    <source>
        <dbReference type="SAM" id="SignalP"/>
    </source>
</evidence>
<evidence type="ECO:0000313" key="3">
    <source>
        <dbReference type="EMBL" id="PRY29343.1"/>
    </source>
</evidence>
<accession>A0A2T0S7R0</accession>
<evidence type="ECO:0000313" key="4">
    <source>
        <dbReference type="Proteomes" id="UP000239209"/>
    </source>
</evidence>
<protein>
    <submittedName>
        <fullName evidence="3">Uncharacterized protein</fullName>
    </submittedName>
</protein>
<gene>
    <name evidence="3" type="ORF">CLV70_10660</name>
</gene>
<feature type="signal peptide" evidence="2">
    <location>
        <begin position="1"/>
        <end position="17"/>
    </location>
</feature>
<feature type="compositionally biased region" description="Gly residues" evidence="1">
    <location>
        <begin position="282"/>
        <end position="292"/>
    </location>
</feature>
<dbReference type="AlphaFoldDB" id="A0A2T0S7R0"/>
<proteinExistence type="predicted"/>
<dbReference type="EMBL" id="PVZG01000006">
    <property type="protein sequence ID" value="PRY29343.1"/>
    <property type="molecule type" value="Genomic_DNA"/>
</dbReference>